<protein>
    <recommendedName>
        <fullName evidence="1">AAA+ ATPase domain-containing protein</fullName>
    </recommendedName>
</protein>
<sequence>MSIAEYLHGRDIQADETDRVISQEETSTRHIDLVDITEKARPYGDQPLVILTSSYLKAKDNLGKYDDYALLVKRKVDSEGYDISTTLEIRSLVVRNALKLLLSTYGYLNLEACPIEIKKPYDALFHYRHEIREYAKAPERDIDSKKHLDVLVKFMNTNLLATERLYAQMVPKGMIDFENLWTLYRAEDIVISQTDHYEECYRVISCTTITIDGNRFFELHVWRWGYNGYKFGPVEERLKIAEFSVPRKILLLPYYPLNLTSLEEQDSYRRKFVQRGRLWKAMVDVRHMQYEGPIWTDPPTDPAAKMSDLVMTHIKSRVILDHRSHERENYRLATSLHGSGGSILSPSAISRVNRGYLSYADLIRERPPVPSNGSPETLRGSLNDMKCYNNDEDYEITEEQAVLAPARVRGFTLSNKRWAFFLVTGLDEIKWNHDAFAKLEIAPVMKTYIQALVESHSLADNDFDDLITDKGKGLILLLHGPPGTGKTLTAESIAEFTRKPLYHIGTGELGTQVSYTEPVLTKIFNYAKDWGAILLLDEADCFLSKRTTDDMERNAFVTIFLRLLEYYQGILFLTTNRIEEFDSAFQSRIHLAIEYHELDAARRVCVWKNLLACLPACADWDEGVYKRLGEHIVVNGREIKNLIRTTLAITQHTGGLTEEALMTVYRLNLKRYIGGGARS</sequence>
<dbReference type="GO" id="GO:0005524">
    <property type="term" value="F:ATP binding"/>
    <property type="evidence" value="ECO:0007669"/>
    <property type="project" value="InterPro"/>
</dbReference>
<dbReference type="AlphaFoldDB" id="A0AA39V2S1"/>
<reference evidence="2" key="1">
    <citation type="submission" date="2023-03" db="EMBL/GenBank/DDBJ databases">
        <title>Complete genome of Cladonia borealis.</title>
        <authorList>
            <person name="Park H."/>
        </authorList>
    </citation>
    <scope>NUCLEOTIDE SEQUENCE</scope>
    <source>
        <strain evidence="2">ANT050790</strain>
    </source>
</reference>
<dbReference type="Gene3D" id="3.40.50.300">
    <property type="entry name" value="P-loop containing nucleotide triphosphate hydrolases"/>
    <property type="match status" value="1"/>
</dbReference>
<dbReference type="PANTHER" id="PTHR46411">
    <property type="entry name" value="FAMILY ATPASE, PUTATIVE-RELATED"/>
    <property type="match status" value="1"/>
</dbReference>
<evidence type="ECO:0000313" key="2">
    <source>
        <dbReference type="EMBL" id="KAK0513642.1"/>
    </source>
</evidence>
<feature type="domain" description="AAA+ ATPase" evidence="1">
    <location>
        <begin position="472"/>
        <end position="599"/>
    </location>
</feature>
<dbReference type="Pfam" id="PF22942">
    <property type="entry name" value="DUF7025"/>
    <property type="match status" value="1"/>
</dbReference>
<organism evidence="2 3">
    <name type="scientific">Cladonia borealis</name>
    <dbReference type="NCBI Taxonomy" id="184061"/>
    <lineage>
        <taxon>Eukaryota</taxon>
        <taxon>Fungi</taxon>
        <taxon>Dikarya</taxon>
        <taxon>Ascomycota</taxon>
        <taxon>Pezizomycotina</taxon>
        <taxon>Lecanoromycetes</taxon>
        <taxon>OSLEUM clade</taxon>
        <taxon>Lecanoromycetidae</taxon>
        <taxon>Lecanorales</taxon>
        <taxon>Lecanorineae</taxon>
        <taxon>Cladoniaceae</taxon>
        <taxon>Cladonia</taxon>
    </lineage>
</organism>
<name>A0AA39V2S1_9LECA</name>
<evidence type="ECO:0000313" key="3">
    <source>
        <dbReference type="Proteomes" id="UP001166286"/>
    </source>
</evidence>
<evidence type="ECO:0000259" key="1">
    <source>
        <dbReference type="SMART" id="SM00382"/>
    </source>
</evidence>
<dbReference type="InterPro" id="IPR054289">
    <property type="entry name" value="DUF7025"/>
</dbReference>
<gene>
    <name evidence="2" type="ORF">JMJ35_004006</name>
</gene>
<accession>A0AA39V2S1</accession>
<dbReference type="InterPro" id="IPR003959">
    <property type="entry name" value="ATPase_AAA_core"/>
</dbReference>
<dbReference type="Proteomes" id="UP001166286">
    <property type="component" value="Unassembled WGS sequence"/>
</dbReference>
<comment type="caution">
    <text evidence="2">The sequence shown here is derived from an EMBL/GenBank/DDBJ whole genome shotgun (WGS) entry which is preliminary data.</text>
</comment>
<dbReference type="CDD" id="cd19481">
    <property type="entry name" value="RecA-like_protease"/>
    <property type="match status" value="1"/>
</dbReference>
<dbReference type="Pfam" id="PF00004">
    <property type="entry name" value="AAA"/>
    <property type="match status" value="1"/>
</dbReference>
<dbReference type="SMART" id="SM00382">
    <property type="entry name" value="AAA"/>
    <property type="match status" value="1"/>
</dbReference>
<dbReference type="GO" id="GO:0016887">
    <property type="term" value="F:ATP hydrolysis activity"/>
    <property type="evidence" value="ECO:0007669"/>
    <property type="project" value="InterPro"/>
</dbReference>
<dbReference type="SUPFAM" id="SSF52540">
    <property type="entry name" value="P-loop containing nucleoside triphosphate hydrolases"/>
    <property type="match status" value="1"/>
</dbReference>
<dbReference type="EMBL" id="JAFEKC020000007">
    <property type="protein sequence ID" value="KAK0513642.1"/>
    <property type="molecule type" value="Genomic_DNA"/>
</dbReference>
<dbReference type="PANTHER" id="PTHR46411:SF2">
    <property type="entry name" value="AAA+ ATPASE DOMAIN-CONTAINING PROTEIN"/>
    <property type="match status" value="1"/>
</dbReference>
<keyword evidence="3" id="KW-1185">Reference proteome</keyword>
<proteinExistence type="predicted"/>
<dbReference type="InterPro" id="IPR003593">
    <property type="entry name" value="AAA+_ATPase"/>
</dbReference>
<dbReference type="InterPro" id="IPR027417">
    <property type="entry name" value="P-loop_NTPase"/>
</dbReference>